<evidence type="ECO:0000313" key="2">
    <source>
        <dbReference type="EMBL" id="TCL35045.1"/>
    </source>
</evidence>
<feature type="transmembrane region" description="Helical" evidence="1">
    <location>
        <begin position="6"/>
        <end position="31"/>
    </location>
</feature>
<sequence length="140" mass="15016">MKNQQGFLLIEVLVAAVIIAVAVTAAAGLMIRSVKGNSSAARFTVAASLAQKQIEYLKSSRTTAEWTELAIPEAGEVELDTAWLCEASRTVILNHTTYTLTSLASKCAEDSADLVQVRVVVAWGGQAGESLDMTTFFSRY</sequence>
<dbReference type="Proteomes" id="UP000295063">
    <property type="component" value="Unassembled WGS sequence"/>
</dbReference>
<dbReference type="RefSeq" id="WP_132082756.1">
    <property type="nucleotide sequence ID" value="NZ_DAMAKO010000002.1"/>
</dbReference>
<accession>A0A4R1PTD9</accession>
<keyword evidence="1" id="KW-0472">Membrane</keyword>
<proteinExistence type="predicted"/>
<keyword evidence="1" id="KW-1133">Transmembrane helix</keyword>
<dbReference type="Pfam" id="PF07963">
    <property type="entry name" value="N_methyl"/>
    <property type="match status" value="1"/>
</dbReference>
<keyword evidence="3" id="KW-1185">Reference proteome</keyword>
<name>A0A4R1PTD9_9FIRM</name>
<comment type="caution">
    <text evidence="2">The sequence shown here is derived from an EMBL/GenBank/DDBJ whole genome shotgun (WGS) entry which is preliminary data.</text>
</comment>
<evidence type="ECO:0000313" key="3">
    <source>
        <dbReference type="Proteomes" id="UP000295063"/>
    </source>
</evidence>
<reference evidence="2 3" key="1">
    <citation type="submission" date="2019-03" db="EMBL/GenBank/DDBJ databases">
        <title>Genomic Encyclopedia of Type Strains, Phase IV (KMG-IV): sequencing the most valuable type-strain genomes for metagenomic binning, comparative biology and taxonomic classification.</title>
        <authorList>
            <person name="Goeker M."/>
        </authorList>
    </citation>
    <scope>NUCLEOTIDE SEQUENCE [LARGE SCALE GENOMIC DNA]</scope>
    <source>
        <strain evidence="2 3">DSM 15969</strain>
    </source>
</reference>
<dbReference type="EMBL" id="SLUI01000014">
    <property type="protein sequence ID" value="TCL35045.1"/>
    <property type="molecule type" value="Genomic_DNA"/>
</dbReference>
<gene>
    <name evidence="2" type="ORF">EV210_11462</name>
</gene>
<dbReference type="NCBIfam" id="TIGR02532">
    <property type="entry name" value="IV_pilin_GFxxxE"/>
    <property type="match status" value="1"/>
</dbReference>
<dbReference type="InterPro" id="IPR012902">
    <property type="entry name" value="N_methyl_site"/>
</dbReference>
<dbReference type="AlphaFoldDB" id="A0A4R1PTD9"/>
<protein>
    <submittedName>
        <fullName evidence="2">Prepilin-type N-terminal cleavage/methylation domain-containing protein</fullName>
    </submittedName>
</protein>
<evidence type="ECO:0000256" key="1">
    <source>
        <dbReference type="SAM" id="Phobius"/>
    </source>
</evidence>
<organism evidence="2 3">
    <name type="scientific">Anaerospora hongkongensis</name>
    <dbReference type="NCBI Taxonomy" id="244830"/>
    <lineage>
        <taxon>Bacteria</taxon>
        <taxon>Bacillati</taxon>
        <taxon>Bacillota</taxon>
        <taxon>Negativicutes</taxon>
        <taxon>Selenomonadales</taxon>
        <taxon>Sporomusaceae</taxon>
        <taxon>Anaerospora</taxon>
    </lineage>
</organism>
<keyword evidence="1" id="KW-0812">Transmembrane</keyword>